<evidence type="ECO:0000256" key="5">
    <source>
        <dbReference type="ARBA" id="ARBA00023136"/>
    </source>
</evidence>
<feature type="compositionally biased region" description="Pro residues" evidence="6">
    <location>
        <begin position="1"/>
        <end position="22"/>
    </location>
</feature>
<dbReference type="InterPro" id="IPR051791">
    <property type="entry name" value="Pra-immunoreactive"/>
</dbReference>
<feature type="transmembrane region" description="Helical" evidence="7">
    <location>
        <begin position="89"/>
        <end position="108"/>
    </location>
</feature>
<keyword evidence="10" id="KW-1185">Reference proteome</keyword>
<keyword evidence="4 7" id="KW-1133">Transmembrane helix</keyword>
<dbReference type="Pfam" id="PF06271">
    <property type="entry name" value="RDD"/>
    <property type="match status" value="1"/>
</dbReference>
<keyword evidence="3 7" id="KW-0812">Transmembrane</keyword>
<keyword evidence="5 7" id="KW-0472">Membrane</keyword>
<accession>A0ABV8FLQ5</accession>
<gene>
    <name evidence="9" type="ORF">ACFOVU_14250</name>
</gene>
<evidence type="ECO:0000256" key="3">
    <source>
        <dbReference type="ARBA" id="ARBA00022692"/>
    </source>
</evidence>
<dbReference type="PANTHER" id="PTHR36115">
    <property type="entry name" value="PROLINE-RICH ANTIGEN HOMOLOG-RELATED"/>
    <property type="match status" value="1"/>
</dbReference>
<feature type="domain" description="RDD" evidence="8">
    <location>
        <begin position="40"/>
        <end position="182"/>
    </location>
</feature>
<evidence type="ECO:0000313" key="9">
    <source>
        <dbReference type="EMBL" id="MFC3997090.1"/>
    </source>
</evidence>
<feature type="region of interest" description="Disordered" evidence="6">
    <location>
        <begin position="1"/>
        <end position="30"/>
    </location>
</feature>
<sequence length="189" mass="20541">MSQPWYPPQPGGPPPYPGPGPDPGFDASKRDPIPEGRIRARFGTRVVARLIDGFILAAFCFLFFIVASFVSAIDNPNGTDLTDEYYEAWAWLFLFGWGLSQFLYDWVFHVGRGRTPGKMLLGIQVVRAYDGGPITQGQAVGRAAIYGLPQSLPCFGHLINLVDCLVALDADKGGTALHDKASATVVVVR</sequence>
<evidence type="ECO:0000256" key="6">
    <source>
        <dbReference type="SAM" id="MobiDB-lite"/>
    </source>
</evidence>
<evidence type="ECO:0000256" key="7">
    <source>
        <dbReference type="SAM" id="Phobius"/>
    </source>
</evidence>
<reference evidence="10" key="1">
    <citation type="journal article" date="2019" name="Int. J. Syst. Evol. Microbiol.">
        <title>The Global Catalogue of Microorganisms (GCM) 10K type strain sequencing project: providing services to taxonomists for standard genome sequencing and annotation.</title>
        <authorList>
            <consortium name="The Broad Institute Genomics Platform"/>
            <consortium name="The Broad Institute Genome Sequencing Center for Infectious Disease"/>
            <person name="Wu L."/>
            <person name="Ma J."/>
        </authorList>
    </citation>
    <scope>NUCLEOTIDE SEQUENCE [LARGE SCALE GENOMIC DNA]</scope>
    <source>
        <strain evidence="10">TBRC 1826</strain>
    </source>
</reference>
<evidence type="ECO:0000256" key="2">
    <source>
        <dbReference type="ARBA" id="ARBA00022475"/>
    </source>
</evidence>
<keyword evidence="2" id="KW-1003">Cell membrane</keyword>
<feature type="transmembrane region" description="Helical" evidence="7">
    <location>
        <begin position="46"/>
        <end position="69"/>
    </location>
</feature>
<dbReference type="RefSeq" id="WP_378533744.1">
    <property type="nucleotide sequence ID" value="NZ_JBHSBH010000009.1"/>
</dbReference>
<proteinExistence type="predicted"/>
<evidence type="ECO:0000256" key="4">
    <source>
        <dbReference type="ARBA" id="ARBA00022989"/>
    </source>
</evidence>
<dbReference type="InterPro" id="IPR010432">
    <property type="entry name" value="RDD"/>
</dbReference>
<protein>
    <submittedName>
        <fullName evidence="9">RDD family protein</fullName>
    </submittedName>
</protein>
<comment type="caution">
    <text evidence="9">The sequence shown here is derived from an EMBL/GenBank/DDBJ whole genome shotgun (WGS) entry which is preliminary data.</text>
</comment>
<evidence type="ECO:0000259" key="8">
    <source>
        <dbReference type="Pfam" id="PF06271"/>
    </source>
</evidence>
<name>A0ABV8FLQ5_9ACTN</name>
<organism evidence="9 10">
    <name type="scientific">Nocardiopsis sediminis</name>
    <dbReference type="NCBI Taxonomy" id="1778267"/>
    <lineage>
        <taxon>Bacteria</taxon>
        <taxon>Bacillati</taxon>
        <taxon>Actinomycetota</taxon>
        <taxon>Actinomycetes</taxon>
        <taxon>Streptosporangiales</taxon>
        <taxon>Nocardiopsidaceae</taxon>
        <taxon>Nocardiopsis</taxon>
    </lineage>
</organism>
<dbReference type="EMBL" id="JBHSBH010000009">
    <property type="protein sequence ID" value="MFC3997090.1"/>
    <property type="molecule type" value="Genomic_DNA"/>
</dbReference>
<evidence type="ECO:0000256" key="1">
    <source>
        <dbReference type="ARBA" id="ARBA00004651"/>
    </source>
</evidence>
<comment type="subcellular location">
    <subcellularLocation>
        <location evidence="1">Cell membrane</location>
        <topology evidence="1">Multi-pass membrane protein</topology>
    </subcellularLocation>
</comment>
<dbReference type="Proteomes" id="UP001595847">
    <property type="component" value="Unassembled WGS sequence"/>
</dbReference>
<evidence type="ECO:0000313" key="10">
    <source>
        <dbReference type="Proteomes" id="UP001595847"/>
    </source>
</evidence>